<dbReference type="PROSITE" id="PS50109">
    <property type="entry name" value="HIS_KIN"/>
    <property type="match status" value="1"/>
</dbReference>
<dbReference type="Pfam" id="PF00072">
    <property type="entry name" value="Response_reg"/>
    <property type="match status" value="1"/>
</dbReference>
<dbReference type="PANTHER" id="PTHR43395">
    <property type="entry name" value="SENSOR HISTIDINE KINASE CHEA"/>
    <property type="match status" value="1"/>
</dbReference>
<comment type="catalytic activity">
    <reaction evidence="1">
        <text>ATP + protein L-histidine = ADP + protein N-phospho-L-histidine.</text>
        <dbReference type="EC" id="2.7.13.3"/>
    </reaction>
</comment>
<proteinExistence type="predicted"/>
<dbReference type="InterPro" id="IPR004358">
    <property type="entry name" value="Sig_transdc_His_kin-like_C"/>
</dbReference>
<evidence type="ECO:0000256" key="4">
    <source>
        <dbReference type="ARBA" id="ARBA00022679"/>
    </source>
</evidence>
<feature type="domain" description="HPt" evidence="10">
    <location>
        <begin position="1"/>
        <end position="107"/>
    </location>
</feature>
<dbReference type="SUPFAM" id="SSF47226">
    <property type="entry name" value="Histidine-containing phosphotransfer domain, HPT domain"/>
    <property type="match status" value="1"/>
</dbReference>
<dbReference type="OrthoDB" id="9780153at2"/>
<evidence type="ECO:0000313" key="12">
    <source>
        <dbReference type="Proteomes" id="UP000184207"/>
    </source>
</evidence>
<dbReference type="FunFam" id="3.30.565.10:FF:000016">
    <property type="entry name" value="Chemotaxis protein CheA, putative"/>
    <property type="match status" value="1"/>
</dbReference>
<dbReference type="PRINTS" id="PR00344">
    <property type="entry name" value="BCTRLSENSOR"/>
</dbReference>
<dbReference type="EMBL" id="FRDJ01000015">
    <property type="protein sequence ID" value="SHN68946.1"/>
    <property type="molecule type" value="Genomic_DNA"/>
</dbReference>
<dbReference type="CDD" id="cd00088">
    <property type="entry name" value="HPT"/>
    <property type="match status" value="1"/>
</dbReference>
<feature type="modified residue" description="4-aspartylphosphate" evidence="7">
    <location>
        <position position="522"/>
    </location>
</feature>
<feature type="domain" description="Histidine kinase" evidence="8">
    <location>
        <begin position="133"/>
        <end position="353"/>
    </location>
</feature>
<dbReference type="InterPro" id="IPR001789">
    <property type="entry name" value="Sig_transdc_resp-reg_receiver"/>
</dbReference>
<gene>
    <name evidence="11" type="ORF">SAMN02745226_01898</name>
</gene>
<reference evidence="12" key="1">
    <citation type="submission" date="2016-12" db="EMBL/GenBank/DDBJ databases">
        <authorList>
            <person name="Varghese N."/>
            <person name="Submissions S."/>
        </authorList>
    </citation>
    <scope>NUCLEOTIDE SEQUENCE [LARGE SCALE GENOMIC DNA]</scope>
    <source>
        <strain evidence="12">DSM 13020</strain>
    </source>
</reference>
<dbReference type="PROSITE" id="PS50110">
    <property type="entry name" value="RESPONSE_REGULATORY"/>
    <property type="match status" value="1"/>
</dbReference>
<keyword evidence="12" id="KW-1185">Reference proteome</keyword>
<accession>A0A1M7TE29</accession>
<dbReference type="Gene3D" id="3.30.565.10">
    <property type="entry name" value="Histidine kinase-like ATPase, C-terminal domain"/>
    <property type="match status" value="1"/>
</dbReference>
<evidence type="ECO:0000256" key="1">
    <source>
        <dbReference type="ARBA" id="ARBA00000085"/>
    </source>
</evidence>
<organism evidence="11 12">
    <name type="scientific">Fervidobacterium gondwanense DSM 13020</name>
    <dbReference type="NCBI Taxonomy" id="1121883"/>
    <lineage>
        <taxon>Bacteria</taxon>
        <taxon>Thermotogati</taxon>
        <taxon>Thermotogota</taxon>
        <taxon>Thermotogae</taxon>
        <taxon>Thermotogales</taxon>
        <taxon>Fervidobacteriaceae</taxon>
        <taxon>Fervidobacterium</taxon>
    </lineage>
</organism>
<dbReference type="STRING" id="1121883.SAMN02745226_01898"/>
<name>A0A1M7TE29_FERGO</name>
<dbReference type="PROSITE" id="PS50894">
    <property type="entry name" value="HPT"/>
    <property type="match status" value="1"/>
</dbReference>
<keyword evidence="3 7" id="KW-0597">Phosphoprotein</keyword>
<dbReference type="RefSeq" id="WP_072760895.1">
    <property type="nucleotide sequence ID" value="NZ_FRDJ01000015.1"/>
</dbReference>
<dbReference type="InterPro" id="IPR008207">
    <property type="entry name" value="Sig_transdc_His_kin_Hpt_dom"/>
</dbReference>
<dbReference type="InterPro" id="IPR005467">
    <property type="entry name" value="His_kinase_dom"/>
</dbReference>
<evidence type="ECO:0000259" key="8">
    <source>
        <dbReference type="PROSITE" id="PS50109"/>
    </source>
</evidence>
<dbReference type="Pfam" id="PF01627">
    <property type="entry name" value="Hpt"/>
    <property type="match status" value="1"/>
</dbReference>
<evidence type="ECO:0000313" key="11">
    <source>
        <dbReference type="EMBL" id="SHN68946.1"/>
    </source>
</evidence>
<protein>
    <recommendedName>
        <fullName evidence="2">histidine kinase</fullName>
        <ecNumber evidence="2">2.7.13.3</ecNumber>
    </recommendedName>
</protein>
<dbReference type="AlphaFoldDB" id="A0A1M7TE29"/>
<evidence type="ECO:0000256" key="6">
    <source>
        <dbReference type="PROSITE-ProRule" id="PRU00110"/>
    </source>
</evidence>
<feature type="modified residue" description="Phosphohistidine" evidence="6">
    <location>
        <position position="42"/>
    </location>
</feature>
<dbReference type="SUPFAM" id="SSF55874">
    <property type="entry name" value="ATPase domain of HSP90 chaperone/DNA topoisomerase II/histidine kinase"/>
    <property type="match status" value="1"/>
</dbReference>
<dbReference type="SMART" id="SM00448">
    <property type="entry name" value="REC"/>
    <property type="match status" value="1"/>
</dbReference>
<keyword evidence="5 11" id="KW-0418">Kinase</keyword>
<dbReference type="Gene3D" id="3.40.50.2300">
    <property type="match status" value="1"/>
</dbReference>
<feature type="domain" description="Response regulatory" evidence="9">
    <location>
        <begin position="473"/>
        <end position="586"/>
    </location>
</feature>
<evidence type="ECO:0000256" key="5">
    <source>
        <dbReference type="ARBA" id="ARBA00022777"/>
    </source>
</evidence>
<dbReference type="Pfam" id="PF02518">
    <property type="entry name" value="HATPase_c"/>
    <property type="match status" value="1"/>
</dbReference>
<evidence type="ECO:0000259" key="9">
    <source>
        <dbReference type="PROSITE" id="PS50110"/>
    </source>
</evidence>
<keyword evidence="4" id="KW-0808">Transferase</keyword>
<sequence>MDFVDVFIQELLEKGQQSIELIKSYLQEKEHAILNELYRLFHTIKGSASLVGFSGFKELFHFIEEFFKRQSAGEEVLTDDVLARILSVMPELLKKNTDLSDEELEKYKLIIEGKSETTSSVASATTEALPIEILQELLSKTLSAENSLMRTDTKNALREVRILKSKLISMVENSYYVKLKKLLANFDALVLQEATLNKKKVRLNLELGEEHIEKKDSQMLIDMLVHLVRNAIAHGIESPEVRILRGKPEVGTITLRSYIKENELYLEIEDDGNGIDFEKIRKKAAEKNLSHLRPEDVIFVPGFSTKEQADGTSGRGIGLDVVKNFSTARGGDVELVTSPGKGTKFIVHFPVKSFLVRVIVASGDGTQFCIDSRDVLEVVSQPRMANDNNEKIVHKSNLYDIAYACQNPRFGIITNSGKAILVDNILGIFDGQISNESYGAVKGFVKNIFVYPLPIIAPESFTKVLTKQQDTKRILIVDDSVVTRTIVSKFLKNFGYKTIEASSGIEALEVIKKSSPDAVICDVEMPGIDGFEVTKRIKEQKPKIPVILFSTLTHEQLAKGLEVGADAYISKDEPPEQLLRLIEKLIRES</sequence>
<dbReference type="CDD" id="cd00156">
    <property type="entry name" value="REC"/>
    <property type="match status" value="1"/>
</dbReference>
<evidence type="ECO:0000259" key="10">
    <source>
        <dbReference type="PROSITE" id="PS50894"/>
    </source>
</evidence>
<evidence type="ECO:0000256" key="2">
    <source>
        <dbReference type="ARBA" id="ARBA00012438"/>
    </source>
</evidence>
<dbReference type="Gene3D" id="1.20.120.160">
    <property type="entry name" value="HPT domain"/>
    <property type="match status" value="1"/>
</dbReference>
<dbReference type="InterPro" id="IPR036890">
    <property type="entry name" value="HATPase_C_sf"/>
</dbReference>
<dbReference type="InterPro" id="IPR003594">
    <property type="entry name" value="HATPase_dom"/>
</dbReference>
<dbReference type="InterPro" id="IPR051315">
    <property type="entry name" value="Bact_Chemotaxis_CheA"/>
</dbReference>
<evidence type="ECO:0000256" key="7">
    <source>
        <dbReference type="PROSITE-ProRule" id="PRU00169"/>
    </source>
</evidence>
<dbReference type="GO" id="GO:0004673">
    <property type="term" value="F:protein histidine kinase activity"/>
    <property type="evidence" value="ECO:0007669"/>
    <property type="project" value="UniProtKB-EC"/>
</dbReference>
<dbReference type="InterPro" id="IPR011006">
    <property type="entry name" value="CheY-like_superfamily"/>
</dbReference>
<evidence type="ECO:0000256" key="3">
    <source>
        <dbReference type="ARBA" id="ARBA00022553"/>
    </source>
</evidence>
<dbReference type="EC" id="2.7.13.3" evidence="2"/>
<dbReference type="PANTHER" id="PTHR43395:SF1">
    <property type="entry name" value="CHEMOTAXIS PROTEIN CHEA"/>
    <property type="match status" value="1"/>
</dbReference>
<dbReference type="InterPro" id="IPR036641">
    <property type="entry name" value="HPT_dom_sf"/>
</dbReference>
<dbReference type="GO" id="GO:0000160">
    <property type="term" value="P:phosphorelay signal transduction system"/>
    <property type="evidence" value="ECO:0007669"/>
    <property type="project" value="InterPro"/>
</dbReference>
<dbReference type="SUPFAM" id="SSF52172">
    <property type="entry name" value="CheY-like"/>
    <property type="match status" value="1"/>
</dbReference>
<dbReference type="Proteomes" id="UP000184207">
    <property type="component" value="Unassembled WGS sequence"/>
</dbReference>
<dbReference type="SMART" id="SM00387">
    <property type="entry name" value="HATPase_c"/>
    <property type="match status" value="1"/>
</dbReference>